<sequence length="165" mass="17827">MPVPAQEMQGIHGFEELLRHAMEKHPPGQEATDVAGGMYEWDGDMDGEYTAPAAKRTEDGDDGENTALAVKHTEDGDDGEYAAPAAARKRVAARARTAKHNVAYEKEPSPFVIYDTDSDMCEDVIICASTVDEQQLRYLGENHTGPGTILDSGFLGHVDPALLAP</sequence>
<comment type="caution">
    <text evidence="1">The sequence shown here is derived from an EMBL/GenBank/DDBJ whole genome shotgun (WGS) entry which is preliminary data.</text>
</comment>
<dbReference type="Proteomes" id="UP001303647">
    <property type="component" value="Unassembled WGS sequence"/>
</dbReference>
<dbReference type="AlphaFoldDB" id="A0AAN7CWQ3"/>
<reference evidence="1" key="2">
    <citation type="submission" date="2023-05" db="EMBL/GenBank/DDBJ databases">
        <authorList>
            <consortium name="Lawrence Berkeley National Laboratory"/>
            <person name="Steindorff A."/>
            <person name="Hensen N."/>
            <person name="Bonometti L."/>
            <person name="Westerberg I."/>
            <person name="Brannstrom I.O."/>
            <person name="Guillou S."/>
            <person name="Cros-Aarteil S."/>
            <person name="Calhoun S."/>
            <person name="Haridas S."/>
            <person name="Kuo A."/>
            <person name="Mondo S."/>
            <person name="Pangilinan J."/>
            <person name="Riley R."/>
            <person name="Labutti K."/>
            <person name="Andreopoulos B."/>
            <person name="Lipzen A."/>
            <person name="Chen C."/>
            <person name="Yanf M."/>
            <person name="Daum C."/>
            <person name="Ng V."/>
            <person name="Clum A."/>
            <person name="Ohm R."/>
            <person name="Martin F."/>
            <person name="Silar P."/>
            <person name="Natvig D."/>
            <person name="Lalanne C."/>
            <person name="Gautier V."/>
            <person name="Ament-Velasquez S.L."/>
            <person name="Kruys A."/>
            <person name="Hutchinson M.I."/>
            <person name="Powell A.J."/>
            <person name="Barry K."/>
            <person name="Miller A.N."/>
            <person name="Grigoriev I.V."/>
            <person name="Debuchy R."/>
            <person name="Gladieux P."/>
            <person name="Thoren M.H."/>
            <person name="Johannesson H."/>
        </authorList>
    </citation>
    <scope>NUCLEOTIDE SEQUENCE</scope>
    <source>
        <strain evidence="1">CBS 359.72</strain>
    </source>
</reference>
<dbReference type="EMBL" id="MU857625">
    <property type="protein sequence ID" value="KAK4249281.1"/>
    <property type="molecule type" value="Genomic_DNA"/>
</dbReference>
<name>A0AAN7CWQ3_9PEZI</name>
<proteinExistence type="predicted"/>
<reference evidence="1" key="1">
    <citation type="journal article" date="2023" name="Mol. Phylogenet. Evol.">
        <title>Genome-scale phylogeny and comparative genomics of the fungal order Sordariales.</title>
        <authorList>
            <person name="Hensen N."/>
            <person name="Bonometti L."/>
            <person name="Westerberg I."/>
            <person name="Brannstrom I.O."/>
            <person name="Guillou S."/>
            <person name="Cros-Aarteil S."/>
            <person name="Calhoun S."/>
            <person name="Haridas S."/>
            <person name="Kuo A."/>
            <person name="Mondo S."/>
            <person name="Pangilinan J."/>
            <person name="Riley R."/>
            <person name="LaButti K."/>
            <person name="Andreopoulos B."/>
            <person name="Lipzen A."/>
            <person name="Chen C."/>
            <person name="Yan M."/>
            <person name="Daum C."/>
            <person name="Ng V."/>
            <person name="Clum A."/>
            <person name="Steindorff A."/>
            <person name="Ohm R.A."/>
            <person name="Martin F."/>
            <person name="Silar P."/>
            <person name="Natvig D.O."/>
            <person name="Lalanne C."/>
            <person name="Gautier V."/>
            <person name="Ament-Velasquez S.L."/>
            <person name="Kruys A."/>
            <person name="Hutchinson M.I."/>
            <person name="Powell A.J."/>
            <person name="Barry K."/>
            <person name="Miller A.N."/>
            <person name="Grigoriev I.V."/>
            <person name="Debuchy R."/>
            <person name="Gladieux P."/>
            <person name="Hiltunen Thoren M."/>
            <person name="Johannesson H."/>
        </authorList>
    </citation>
    <scope>NUCLEOTIDE SEQUENCE</scope>
    <source>
        <strain evidence="1">CBS 359.72</strain>
    </source>
</reference>
<evidence type="ECO:0000313" key="2">
    <source>
        <dbReference type="Proteomes" id="UP001303647"/>
    </source>
</evidence>
<protein>
    <submittedName>
        <fullName evidence="1">Uncharacterized protein</fullName>
    </submittedName>
</protein>
<evidence type="ECO:0000313" key="1">
    <source>
        <dbReference type="EMBL" id="KAK4249281.1"/>
    </source>
</evidence>
<accession>A0AAN7CWQ3</accession>
<organism evidence="1 2">
    <name type="scientific">Corynascus novoguineensis</name>
    <dbReference type="NCBI Taxonomy" id="1126955"/>
    <lineage>
        <taxon>Eukaryota</taxon>
        <taxon>Fungi</taxon>
        <taxon>Dikarya</taxon>
        <taxon>Ascomycota</taxon>
        <taxon>Pezizomycotina</taxon>
        <taxon>Sordariomycetes</taxon>
        <taxon>Sordariomycetidae</taxon>
        <taxon>Sordariales</taxon>
        <taxon>Chaetomiaceae</taxon>
        <taxon>Corynascus</taxon>
    </lineage>
</organism>
<keyword evidence="2" id="KW-1185">Reference proteome</keyword>
<gene>
    <name evidence="1" type="ORF">C7999DRAFT_12829</name>
</gene>